<keyword evidence="8" id="KW-1185">Reference proteome</keyword>
<feature type="domain" description="HAMP" evidence="6">
    <location>
        <begin position="300"/>
        <end position="354"/>
    </location>
</feature>
<reference evidence="7 8" key="1">
    <citation type="submission" date="2020-04" db="EMBL/GenBank/DDBJ databases">
        <title>Draft genome of Pyxidicoccus fallax type strain.</title>
        <authorList>
            <person name="Whitworth D.E."/>
        </authorList>
    </citation>
    <scope>NUCLEOTIDE SEQUENCE [LARGE SCALE GENOMIC DNA]</scope>
    <source>
        <strain evidence="7 8">DSM 14698</strain>
    </source>
</reference>
<organism evidence="7 8">
    <name type="scientific">Pyxidicoccus fallax</name>
    <dbReference type="NCBI Taxonomy" id="394095"/>
    <lineage>
        <taxon>Bacteria</taxon>
        <taxon>Pseudomonadati</taxon>
        <taxon>Myxococcota</taxon>
        <taxon>Myxococcia</taxon>
        <taxon>Myxococcales</taxon>
        <taxon>Cystobacterineae</taxon>
        <taxon>Myxococcaceae</taxon>
        <taxon>Pyxidicoccus</taxon>
    </lineage>
</organism>
<dbReference type="PROSITE" id="PS50111">
    <property type="entry name" value="CHEMOTAXIS_TRANSDUC_2"/>
    <property type="match status" value="1"/>
</dbReference>
<dbReference type="SUPFAM" id="SSF58104">
    <property type="entry name" value="Methyl-accepting chemotaxis protein (MCP) signaling domain"/>
    <property type="match status" value="1"/>
</dbReference>
<evidence type="ECO:0000313" key="7">
    <source>
        <dbReference type="EMBL" id="NMO18143.1"/>
    </source>
</evidence>
<dbReference type="InterPro" id="IPR003660">
    <property type="entry name" value="HAMP_dom"/>
</dbReference>
<feature type="domain" description="Methyl-accepting transducer" evidence="5">
    <location>
        <begin position="359"/>
        <end position="595"/>
    </location>
</feature>
<keyword evidence="1 3" id="KW-0807">Transducer</keyword>
<dbReference type="GO" id="GO:0016020">
    <property type="term" value="C:membrane"/>
    <property type="evidence" value="ECO:0007669"/>
    <property type="project" value="InterPro"/>
</dbReference>
<feature type="transmembrane region" description="Helical" evidence="4">
    <location>
        <begin position="279"/>
        <end position="299"/>
    </location>
</feature>
<dbReference type="SMART" id="SM00304">
    <property type="entry name" value="HAMP"/>
    <property type="match status" value="1"/>
</dbReference>
<evidence type="ECO:0000256" key="4">
    <source>
        <dbReference type="SAM" id="Phobius"/>
    </source>
</evidence>
<dbReference type="PANTHER" id="PTHR32089:SF112">
    <property type="entry name" value="LYSOZYME-LIKE PROTEIN-RELATED"/>
    <property type="match status" value="1"/>
</dbReference>
<dbReference type="Pfam" id="PF00672">
    <property type="entry name" value="HAMP"/>
    <property type="match status" value="1"/>
</dbReference>
<dbReference type="Gene3D" id="3.30.450.20">
    <property type="entry name" value="PAS domain"/>
    <property type="match status" value="1"/>
</dbReference>
<sequence>MMRLLDGLKLRARLALAVSLLILCALVPLNLFQRLSTTENLQGQIHAGLKVEAEGLRDLVEASLAEREANVRSWAEDAILRGALLFDTFEKSDVVLAALQRRYPSFSGLVLFTEEGRAVSASDPLLRDAFSGRQQEVLATPWFRAALEGRLDTSALLKEDPVFKQRVLPFAVPVISPISGSRIGVLLAAYDWGQVGGVVSFALERARSRGLGSFALEVRSADGTSLYDSRAAGTPRPEEPVLVEAINSEAIRDVGDGWHFVASVDPEEAYAPLESAGKVALALTVVSILLAGVGAWLLAHGMTRPIATLSEVVGRIVREGDLTQKVHVPSRRDEVGELAQAFSRMMSHLRESTASLQQGTKVLGQTVADLTSASAQAERNLTRQAAALQETQVTAQEIKQTSMMAADRSQAVLGATERAREVSAAGETTVSASLQGFEQLREQVVRVAGGISSLAERAKQIEGITQSVKDLADQSNMLALNAAIESVRSGEHGKGFGVVAREIRSLADQSITSTGRVREILDDILRAIQATVALSEEGQRRTETGLSQVRASGDSLRELAGIIQDNANAAQQIAAAVTQQNAGVAQIFTAVTDLSRMMEETMQSLKGTQNTTEALREVAQRMEVVASAYRV</sequence>
<evidence type="ECO:0000256" key="1">
    <source>
        <dbReference type="ARBA" id="ARBA00023224"/>
    </source>
</evidence>
<dbReference type="AlphaFoldDB" id="A0A848LKC5"/>
<name>A0A848LKC5_9BACT</name>
<keyword evidence="4" id="KW-0812">Transmembrane</keyword>
<dbReference type="Proteomes" id="UP000518300">
    <property type="component" value="Unassembled WGS sequence"/>
</dbReference>
<dbReference type="EMBL" id="JABBJJ010000125">
    <property type="protein sequence ID" value="NMO18143.1"/>
    <property type="molecule type" value="Genomic_DNA"/>
</dbReference>
<gene>
    <name evidence="7" type="ORF">HG543_25270</name>
</gene>
<dbReference type="CDD" id="cd06225">
    <property type="entry name" value="HAMP"/>
    <property type="match status" value="1"/>
</dbReference>
<keyword evidence="4" id="KW-1133">Transmembrane helix</keyword>
<evidence type="ECO:0000313" key="8">
    <source>
        <dbReference type="Proteomes" id="UP000518300"/>
    </source>
</evidence>
<evidence type="ECO:0000256" key="3">
    <source>
        <dbReference type="PROSITE-ProRule" id="PRU00284"/>
    </source>
</evidence>
<accession>A0A848LKC5</accession>
<protein>
    <submittedName>
        <fullName evidence="7">HAMP domain-containing protein</fullName>
    </submittedName>
</protein>
<evidence type="ECO:0000259" key="6">
    <source>
        <dbReference type="PROSITE" id="PS50885"/>
    </source>
</evidence>
<evidence type="ECO:0000256" key="2">
    <source>
        <dbReference type="ARBA" id="ARBA00029447"/>
    </source>
</evidence>
<dbReference type="SMART" id="SM00283">
    <property type="entry name" value="MA"/>
    <property type="match status" value="1"/>
</dbReference>
<dbReference type="PROSITE" id="PS50885">
    <property type="entry name" value="HAMP"/>
    <property type="match status" value="1"/>
</dbReference>
<dbReference type="GO" id="GO:0007165">
    <property type="term" value="P:signal transduction"/>
    <property type="evidence" value="ECO:0007669"/>
    <property type="project" value="UniProtKB-KW"/>
</dbReference>
<proteinExistence type="inferred from homology"/>
<dbReference type="Pfam" id="PF00015">
    <property type="entry name" value="MCPsignal"/>
    <property type="match status" value="1"/>
</dbReference>
<comment type="caution">
    <text evidence="7">The sequence shown here is derived from an EMBL/GenBank/DDBJ whole genome shotgun (WGS) entry which is preliminary data.</text>
</comment>
<keyword evidence="4" id="KW-0472">Membrane</keyword>
<dbReference type="Gene3D" id="6.10.340.10">
    <property type="match status" value="1"/>
</dbReference>
<evidence type="ECO:0000259" key="5">
    <source>
        <dbReference type="PROSITE" id="PS50111"/>
    </source>
</evidence>
<dbReference type="Gene3D" id="1.10.287.950">
    <property type="entry name" value="Methyl-accepting chemotaxis protein"/>
    <property type="match status" value="1"/>
</dbReference>
<dbReference type="InterPro" id="IPR004089">
    <property type="entry name" value="MCPsignal_dom"/>
</dbReference>
<comment type="similarity">
    <text evidence="2">Belongs to the methyl-accepting chemotaxis (MCP) protein family.</text>
</comment>
<dbReference type="PANTHER" id="PTHR32089">
    <property type="entry name" value="METHYL-ACCEPTING CHEMOTAXIS PROTEIN MCPB"/>
    <property type="match status" value="1"/>
</dbReference>